<sequence>MGPKLFISTEQVKATPSYLNT</sequence>
<protein>
    <submittedName>
        <fullName evidence="1">Uncharacterized protein</fullName>
    </submittedName>
</protein>
<organism evidence="1">
    <name type="scientific">Arundo donax</name>
    <name type="common">Giant reed</name>
    <name type="synonym">Donax arundinaceus</name>
    <dbReference type="NCBI Taxonomy" id="35708"/>
    <lineage>
        <taxon>Eukaryota</taxon>
        <taxon>Viridiplantae</taxon>
        <taxon>Streptophyta</taxon>
        <taxon>Embryophyta</taxon>
        <taxon>Tracheophyta</taxon>
        <taxon>Spermatophyta</taxon>
        <taxon>Magnoliopsida</taxon>
        <taxon>Liliopsida</taxon>
        <taxon>Poales</taxon>
        <taxon>Poaceae</taxon>
        <taxon>PACMAD clade</taxon>
        <taxon>Arundinoideae</taxon>
        <taxon>Arundineae</taxon>
        <taxon>Arundo</taxon>
    </lineage>
</organism>
<name>A0A0A8YQT6_ARUDO</name>
<reference evidence="1" key="1">
    <citation type="submission" date="2014-09" db="EMBL/GenBank/DDBJ databases">
        <authorList>
            <person name="Magalhaes I.L.F."/>
            <person name="Oliveira U."/>
            <person name="Santos F.R."/>
            <person name="Vidigal T.H.D.A."/>
            <person name="Brescovit A.D."/>
            <person name="Santos A.J."/>
        </authorList>
    </citation>
    <scope>NUCLEOTIDE SEQUENCE</scope>
    <source>
        <tissue evidence="1">Shoot tissue taken approximately 20 cm above the soil surface</tissue>
    </source>
</reference>
<accession>A0A0A8YQT6</accession>
<evidence type="ECO:0000313" key="1">
    <source>
        <dbReference type="EMBL" id="JAD29234.1"/>
    </source>
</evidence>
<proteinExistence type="predicted"/>
<reference evidence="1" key="2">
    <citation type="journal article" date="2015" name="Data Brief">
        <title>Shoot transcriptome of the giant reed, Arundo donax.</title>
        <authorList>
            <person name="Barrero R.A."/>
            <person name="Guerrero F.D."/>
            <person name="Moolhuijzen P."/>
            <person name="Goolsby J.A."/>
            <person name="Tidwell J."/>
            <person name="Bellgard S.E."/>
            <person name="Bellgard M.I."/>
        </authorList>
    </citation>
    <scope>NUCLEOTIDE SEQUENCE</scope>
    <source>
        <tissue evidence="1">Shoot tissue taken approximately 20 cm above the soil surface</tissue>
    </source>
</reference>
<dbReference type="AlphaFoldDB" id="A0A0A8YQT6"/>
<dbReference type="EMBL" id="GBRH01268661">
    <property type="protein sequence ID" value="JAD29234.1"/>
    <property type="molecule type" value="Transcribed_RNA"/>
</dbReference>